<keyword evidence="3" id="KW-1185">Reference proteome</keyword>
<organism evidence="2 3">
    <name type="scientific">Muraenolepis orangiensis</name>
    <name type="common">Patagonian moray cod</name>
    <dbReference type="NCBI Taxonomy" id="630683"/>
    <lineage>
        <taxon>Eukaryota</taxon>
        <taxon>Metazoa</taxon>
        <taxon>Chordata</taxon>
        <taxon>Craniata</taxon>
        <taxon>Vertebrata</taxon>
        <taxon>Euteleostomi</taxon>
        <taxon>Actinopterygii</taxon>
        <taxon>Neopterygii</taxon>
        <taxon>Teleostei</taxon>
        <taxon>Neoteleostei</taxon>
        <taxon>Acanthomorphata</taxon>
        <taxon>Zeiogadaria</taxon>
        <taxon>Gadariae</taxon>
        <taxon>Gadiformes</taxon>
        <taxon>Muraenolepidoidei</taxon>
        <taxon>Muraenolepididae</taxon>
        <taxon>Muraenolepis</taxon>
    </lineage>
</organism>
<evidence type="ECO:0000313" key="2">
    <source>
        <dbReference type="EMBL" id="KAJ3611994.1"/>
    </source>
</evidence>
<reference evidence="2" key="1">
    <citation type="submission" date="2022-07" db="EMBL/GenBank/DDBJ databases">
        <title>Chromosome-level genome of Muraenolepis orangiensis.</title>
        <authorList>
            <person name="Kim J."/>
        </authorList>
    </citation>
    <scope>NUCLEOTIDE SEQUENCE</scope>
    <source>
        <strain evidence="2">KU_S4_2022</strain>
        <tissue evidence="2">Muscle</tissue>
    </source>
</reference>
<dbReference type="AlphaFoldDB" id="A0A9Q0IUW8"/>
<comment type="caution">
    <text evidence="2">The sequence shown here is derived from an EMBL/GenBank/DDBJ whole genome shotgun (WGS) entry which is preliminary data.</text>
</comment>
<dbReference type="Proteomes" id="UP001148018">
    <property type="component" value="Unassembled WGS sequence"/>
</dbReference>
<evidence type="ECO:0000256" key="1">
    <source>
        <dbReference type="SAM" id="MobiDB-lite"/>
    </source>
</evidence>
<evidence type="ECO:0000313" key="3">
    <source>
        <dbReference type="Proteomes" id="UP001148018"/>
    </source>
</evidence>
<proteinExistence type="predicted"/>
<dbReference type="EMBL" id="JANIIK010000036">
    <property type="protein sequence ID" value="KAJ3611994.1"/>
    <property type="molecule type" value="Genomic_DNA"/>
</dbReference>
<feature type="region of interest" description="Disordered" evidence="1">
    <location>
        <begin position="35"/>
        <end position="87"/>
    </location>
</feature>
<feature type="compositionally biased region" description="Basic and acidic residues" evidence="1">
    <location>
        <begin position="56"/>
        <end position="68"/>
    </location>
</feature>
<name>A0A9Q0IUW8_9TELE</name>
<protein>
    <submittedName>
        <fullName evidence="2">Uncharacterized protein</fullName>
    </submittedName>
</protein>
<sequence>MPGVAVVTGLPAPEHSVQSTLMKTFGTSVQPPWRRRSWRRSCSPEAPGAIQGEDVSGVRDMDRPDRASSARLSPPMSDESAYHTQVTKPCVSTRDTVWMNGKHFVVEDDVCVKSVVQRQKS</sequence>
<gene>
    <name evidence="2" type="ORF">NHX12_020273</name>
</gene>
<accession>A0A9Q0IUW8</accession>